<accession>Q98PK5</accession>
<dbReference type="STRING" id="272635.gene:17577328"/>
<dbReference type="KEGG" id="mpu:MYPU_7170"/>
<feature type="transmembrane region" description="Helical" evidence="1">
    <location>
        <begin position="6"/>
        <end position="24"/>
    </location>
</feature>
<organism evidence="3">
    <name type="scientific">Mycoplasmopsis pulmonis (strain UAB CTIP)</name>
    <name type="common">Mycoplasma pulmonis</name>
    <dbReference type="NCBI Taxonomy" id="272635"/>
    <lineage>
        <taxon>Bacteria</taxon>
        <taxon>Bacillati</taxon>
        <taxon>Mycoplasmatota</taxon>
        <taxon>Mycoplasmoidales</taxon>
        <taxon>Metamycoplasmataceae</taxon>
        <taxon>Mycoplasmopsis</taxon>
    </lineage>
</organism>
<dbReference type="Proteomes" id="UP000000528">
    <property type="component" value="Chromosome"/>
</dbReference>
<keyword evidence="1" id="KW-1133">Transmembrane helix</keyword>
<protein>
    <recommendedName>
        <fullName evidence="4">Septation ring formation regulator</fullName>
    </recommendedName>
</protein>
<keyword evidence="1" id="KW-0472">Membrane</keyword>
<keyword evidence="1" id="KW-0812">Transmembrane</keyword>
<dbReference type="AlphaFoldDB" id="Q98PK5"/>
<sequence length="554" mass="66974">MLWVLIFMILFFAITLLIIFWFYIHLKIIKKEAQSSNRLASWEWENQIAPSLNRYETMSINDNNLTKQYDSICRIYQEIIEINKNIKITSKKILDWFENPDRLNILFKYTKELKDFQKQFEHEDKKLKEESFVFDNNQMQFENQLEKSRKNIQCIEKYFKENENAFFSTKQTIKATIKNVQEILEQVEHDGVERITEQYKKLDSISSSNNLMSKNLKKISFLDYIASFRIKYVIDELEKIILDSKKKGIDFINIENNLEEVKELGDSFEKEIKILTSDTKKTFVMRIYEIYLSIINLYNRNIANFNWIQSNIEPLKEANEAIYKYSQFILSAFKDSETMKNFENHTIENWQSQIIYQQDKIDDFFDRLKLNQNPLDINLLLKFFFDFSQLINMMIDLYEFNNKIIEDINYTNFKFSQDIQNYKNHFSFLEWLISIASKNKMSFTYEEQKILEQILSINVLINKENDENISIENKKKLSWNILKFEKLLNSFYIKVWEKIEYIHLYEIIVQQNQIRRLNDQEINLAFQQADKEFKKNQYQNAVHLLIDSLTKEVN</sequence>
<gene>
    <name evidence="2" type="ordered locus">MYPU_7170</name>
</gene>
<dbReference type="PIR" id="E90601">
    <property type="entry name" value="E90601"/>
</dbReference>
<keyword evidence="3" id="KW-1185">Reference proteome</keyword>
<evidence type="ECO:0008006" key="4">
    <source>
        <dbReference type="Google" id="ProtNLM"/>
    </source>
</evidence>
<reference evidence="2 3" key="1">
    <citation type="journal article" date="2001" name="Nucleic Acids Res.">
        <title>The complete genome sequence of the murine respiratory pathogen Mycoplasma pulmonis.</title>
        <authorList>
            <person name="Chambaud I."/>
            <person name="Heilig R."/>
            <person name="Ferris S."/>
            <person name="Barbe V."/>
            <person name="Samson D."/>
            <person name="Galisson F."/>
            <person name="Moszer I."/>
            <person name="Dybvig K."/>
            <person name="Wroblewski H."/>
            <person name="Viari A."/>
            <person name="Rocha E.P.C."/>
            <person name="Blanchard A."/>
        </authorList>
    </citation>
    <scope>NUCLEOTIDE SEQUENCE [LARGE SCALE GENOMIC DNA]</scope>
    <source>
        <strain evidence="2 3">UAB CTIP</strain>
    </source>
</reference>
<dbReference type="EMBL" id="AL445565">
    <property type="protein sequence ID" value="CAC13890.1"/>
    <property type="molecule type" value="Genomic_DNA"/>
</dbReference>
<evidence type="ECO:0000256" key="1">
    <source>
        <dbReference type="SAM" id="Phobius"/>
    </source>
</evidence>
<dbReference type="HOGENOM" id="CLU_491606_0_0_14"/>
<proteinExistence type="predicted"/>
<evidence type="ECO:0000313" key="2">
    <source>
        <dbReference type="EMBL" id="CAC13890.1"/>
    </source>
</evidence>
<name>Q98PK5_MYCPU</name>
<evidence type="ECO:0000313" key="3">
    <source>
        <dbReference type="Proteomes" id="UP000000528"/>
    </source>
</evidence>